<dbReference type="RefSeq" id="WP_141412283.1">
    <property type="nucleotide sequence ID" value="NZ_AP019735.1"/>
</dbReference>
<dbReference type="Proteomes" id="UP000318946">
    <property type="component" value="Chromosome"/>
</dbReference>
<protein>
    <submittedName>
        <fullName evidence="1">Uncharacterized protein</fullName>
    </submittedName>
</protein>
<dbReference type="EMBL" id="AP019735">
    <property type="protein sequence ID" value="BBL03487.1"/>
    <property type="molecule type" value="Genomic_DNA"/>
</dbReference>
<accession>A0A4Y1XQF5</accession>
<organism evidence="1 2">
    <name type="scientific">Alistipes communis</name>
    <dbReference type="NCBI Taxonomy" id="2585118"/>
    <lineage>
        <taxon>Bacteria</taxon>
        <taxon>Pseudomonadati</taxon>
        <taxon>Bacteroidota</taxon>
        <taxon>Bacteroidia</taxon>
        <taxon>Bacteroidales</taxon>
        <taxon>Rikenellaceae</taxon>
        <taxon>Alistipes</taxon>
    </lineage>
</organism>
<evidence type="ECO:0000313" key="2">
    <source>
        <dbReference type="Proteomes" id="UP000318946"/>
    </source>
</evidence>
<name>A0A4Y1XQF5_9BACT</name>
<accession>A0A4Y1WRN6</accession>
<dbReference type="KEGG" id="acou:A5CBH24_08000"/>
<keyword evidence="2" id="KW-1185">Reference proteome</keyword>
<reference evidence="2" key="1">
    <citation type="submission" date="2019-06" db="EMBL/GenBank/DDBJ databases">
        <title>Alistipes onderdonkii subsp. vulgaris subsp. nov., Alistipes dispar sp. nov. and Alistipes communis sp. nov., isolated from human faeces, and creation of Alistipes onderdonkii subsp. onderdonkii subsp. nov.</title>
        <authorList>
            <person name="Sakamoto M."/>
            <person name="Ikeyama N."/>
            <person name="Ogata Y."/>
            <person name="Suda W."/>
            <person name="Iino T."/>
            <person name="Hattori M."/>
            <person name="Ohkuma M."/>
        </authorList>
    </citation>
    <scope>NUCLEOTIDE SEQUENCE [LARGE SCALE GENOMIC DNA]</scope>
    <source>
        <strain evidence="2">5CBH24</strain>
    </source>
</reference>
<evidence type="ECO:0000313" key="1">
    <source>
        <dbReference type="EMBL" id="BBL03487.1"/>
    </source>
</evidence>
<sequence>MRRKTGYKILLAAMMALAIANVYVGKALDVHANDPLSRAECAASGSDATVEEYCLICHFHLAACTEAESFLPTLVTLFEERLYRCYLAGGSSPVLHGYGLRAPPAAV</sequence>
<dbReference type="AlphaFoldDB" id="A0A4Y1XQF5"/>
<dbReference type="GeneID" id="78341516"/>
<gene>
    <name evidence="1" type="ORF">A5CBH24_08000</name>
</gene>
<proteinExistence type="predicted"/>